<protein>
    <submittedName>
        <fullName evidence="2">NAD-dependent epimerase/dehydratase family protein</fullName>
    </submittedName>
</protein>
<dbReference type="Pfam" id="PF01370">
    <property type="entry name" value="Epimerase"/>
    <property type="match status" value="1"/>
</dbReference>
<reference evidence="3" key="1">
    <citation type="journal article" date="2019" name="Int. J. Syst. Evol. Microbiol.">
        <title>The Global Catalogue of Microorganisms (GCM) 10K type strain sequencing project: providing services to taxonomists for standard genome sequencing and annotation.</title>
        <authorList>
            <consortium name="The Broad Institute Genomics Platform"/>
            <consortium name="The Broad Institute Genome Sequencing Center for Infectious Disease"/>
            <person name="Wu L."/>
            <person name="Ma J."/>
        </authorList>
    </citation>
    <scope>NUCLEOTIDE SEQUENCE [LARGE SCALE GENOMIC DNA]</scope>
    <source>
        <strain evidence="3">CCUG 37865</strain>
    </source>
</reference>
<sequence>MKKLVIIGGGGTVGKKLFTALEKNYQVLVLDNSIQEETSTYRYVDATDYDQLLDKIPQDTDVLINLLRIETNNAIEEADVFNKMTDVFFKASYYLMLIAKNYNISRVIFASTNHVTDYYEENGFSKLDREITTTDYPAPKGLYGVLKLASEHAGFIFSYNTNLSVINIRIGSVPSNEKDALEKDDRLKRTLLSESDLINLFEAAIETDRKYGTYYGVSDNKGKPWDLSNAISEIGYKPE</sequence>
<dbReference type="Proteomes" id="UP001595882">
    <property type="component" value="Unassembled WGS sequence"/>
</dbReference>
<dbReference type="SUPFAM" id="SSF51735">
    <property type="entry name" value="NAD(P)-binding Rossmann-fold domains"/>
    <property type="match status" value="1"/>
</dbReference>
<accession>A0ABV8WU07</accession>
<proteinExistence type="predicted"/>
<feature type="domain" description="NAD-dependent epimerase/dehydratase" evidence="1">
    <location>
        <begin position="5"/>
        <end position="177"/>
    </location>
</feature>
<gene>
    <name evidence="2" type="ORF">ACFOY7_08290</name>
</gene>
<dbReference type="RefSeq" id="WP_390251266.1">
    <property type="nucleotide sequence ID" value="NZ_JBHSDT010000004.1"/>
</dbReference>
<organism evidence="2 3">
    <name type="scientific">Gracilibacillus xinjiangensis</name>
    <dbReference type="NCBI Taxonomy" id="1193282"/>
    <lineage>
        <taxon>Bacteria</taxon>
        <taxon>Bacillati</taxon>
        <taxon>Bacillota</taxon>
        <taxon>Bacilli</taxon>
        <taxon>Bacillales</taxon>
        <taxon>Bacillaceae</taxon>
        <taxon>Gracilibacillus</taxon>
    </lineage>
</organism>
<dbReference type="InterPro" id="IPR036291">
    <property type="entry name" value="NAD(P)-bd_dom_sf"/>
</dbReference>
<keyword evidence="3" id="KW-1185">Reference proteome</keyword>
<dbReference type="Gene3D" id="3.40.50.720">
    <property type="entry name" value="NAD(P)-binding Rossmann-like Domain"/>
    <property type="match status" value="1"/>
</dbReference>
<dbReference type="InterPro" id="IPR001509">
    <property type="entry name" value="Epimerase_deHydtase"/>
</dbReference>
<dbReference type="EMBL" id="JBHSDT010000004">
    <property type="protein sequence ID" value="MFC4403072.1"/>
    <property type="molecule type" value="Genomic_DNA"/>
</dbReference>
<comment type="caution">
    <text evidence="2">The sequence shown here is derived from an EMBL/GenBank/DDBJ whole genome shotgun (WGS) entry which is preliminary data.</text>
</comment>
<evidence type="ECO:0000313" key="2">
    <source>
        <dbReference type="EMBL" id="MFC4403072.1"/>
    </source>
</evidence>
<evidence type="ECO:0000259" key="1">
    <source>
        <dbReference type="Pfam" id="PF01370"/>
    </source>
</evidence>
<name>A0ABV8WU07_9BACI</name>
<evidence type="ECO:0000313" key="3">
    <source>
        <dbReference type="Proteomes" id="UP001595882"/>
    </source>
</evidence>